<feature type="compositionally biased region" description="Low complexity" evidence="5">
    <location>
        <begin position="395"/>
        <end position="409"/>
    </location>
</feature>
<protein>
    <recommendedName>
        <fullName evidence="2">DNA polymerase delta subunit 3</fullName>
    </recommendedName>
</protein>
<keyword evidence="3" id="KW-0235">DNA replication</keyword>
<evidence type="ECO:0000313" key="7">
    <source>
        <dbReference type="Proteomes" id="UP000813444"/>
    </source>
</evidence>
<dbReference type="GO" id="GO:0006271">
    <property type="term" value="P:DNA strand elongation involved in DNA replication"/>
    <property type="evidence" value="ECO:0007669"/>
    <property type="project" value="TreeGrafter"/>
</dbReference>
<evidence type="ECO:0000256" key="5">
    <source>
        <dbReference type="SAM" id="MobiDB-lite"/>
    </source>
</evidence>
<dbReference type="InterPro" id="IPR041913">
    <property type="entry name" value="POLD3_sf"/>
</dbReference>
<dbReference type="InterPro" id="IPR019038">
    <property type="entry name" value="POLD3"/>
</dbReference>
<name>A0A8K0WVQ2_9HYPO</name>
<evidence type="ECO:0000256" key="1">
    <source>
        <dbReference type="ARBA" id="ARBA00004123"/>
    </source>
</evidence>
<comment type="caution">
    <text evidence="6">The sequence shown here is derived from an EMBL/GenBank/DDBJ whole genome shotgun (WGS) entry which is preliminary data.</text>
</comment>
<feature type="compositionally biased region" description="Basic and acidic residues" evidence="5">
    <location>
        <begin position="283"/>
        <end position="300"/>
    </location>
</feature>
<dbReference type="GO" id="GO:0006297">
    <property type="term" value="P:nucleotide-excision repair, DNA gap filling"/>
    <property type="evidence" value="ECO:0007669"/>
    <property type="project" value="TreeGrafter"/>
</dbReference>
<evidence type="ECO:0000256" key="2">
    <source>
        <dbReference type="ARBA" id="ARBA00017589"/>
    </source>
</evidence>
<feature type="compositionally biased region" description="Basic residues" evidence="5">
    <location>
        <begin position="353"/>
        <end position="365"/>
    </location>
</feature>
<evidence type="ECO:0000256" key="4">
    <source>
        <dbReference type="ARBA" id="ARBA00023242"/>
    </source>
</evidence>
<organism evidence="6 7">
    <name type="scientific">Stachybotrys elegans</name>
    <dbReference type="NCBI Taxonomy" id="80388"/>
    <lineage>
        <taxon>Eukaryota</taxon>
        <taxon>Fungi</taxon>
        <taxon>Dikarya</taxon>
        <taxon>Ascomycota</taxon>
        <taxon>Pezizomycotina</taxon>
        <taxon>Sordariomycetes</taxon>
        <taxon>Hypocreomycetidae</taxon>
        <taxon>Hypocreales</taxon>
        <taxon>Stachybotryaceae</taxon>
        <taxon>Stachybotrys</taxon>
    </lineage>
</organism>
<dbReference type="PANTHER" id="PTHR17598:SF13">
    <property type="entry name" value="DNA POLYMERASE DELTA SUBUNIT 3"/>
    <property type="match status" value="1"/>
</dbReference>
<dbReference type="Pfam" id="PF09507">
    <property type="entry name" value="CDC27"/>
    <property type="match status" value="1"/>
</dbReference>
<feature type="compositionally biased region" description="Acidic residues" evidence="5">
    <location>
        <begin position="263"/>
        <end position="272"/>
    </location>
</feature>
<dbReference type="GO" id="GO:0043625">
    <property type="term" value="C:delta DNA polymerase complex"/>
    <property type="evidence" value="ECO:0007669"/>
    <property type="project" value="InterPro"/>
</dbReference>
<dbReference type="EMBL" id="JAGPNK010000001">
    <property type="protein sequence ID" value="KAH7327853.1"/>
    <property type="molecule type" value="Genomic_DNA"/>
</dbReference>
<feature type="region of interest" description="Disordered" evidence="5">
    <location>
        <begin position="152"/>
        <end position="430"/>
    </location>
</feature>
<feature type="compositionally biased region" description="Low complexity" evidence="5">
    <location>
        <begin position="206"/>
        <end position="217"/>
    </location>
</feature>
<gene>
    <name evidence="6" type="ORF">B0I35DRAFT_415899</name>
</gene>
<proteinExistence type="predicted"/>
<dbReference type="Gene3D" id="3.90.1030.20">
    <property type="entry name" value="DNA polymerase delta, p66 (Cdc27) subunit, wHTH domain"/>
    <property type="match status" value="1"/>
</dbReference>
<dbReference type="AlphaFoldDB" id="A0A8K0WVQ2"/>
<feature type="compositionally biased region" description="Low complexity" evidence="5">
    <location>
        <begin position="243"/>
        <end position="260"/>
    </location>
</feature>
<evidence type="ECO:0000313" key="6">
    <source>
        <dbReference type="EMBL" id="KAH7327853.1"/>
    </source>
</evidence>
<keyword evidence="7" id="KW-1185">Reference proteome</keyword>
<reference evidence="6" key="1">
    <citation type="journal article" date="2021" name="Nat. Commun.">
        <title>Genetic determinants of endophytism in the Arabidopsis root mycobiome.</title>
        <authorList>
            <person name="Mesny F."/>
            <person name="Miyauchi S."/>
            <person name="Thiergart T."/>
            <person name="Pickel B."/>
            <person name="Atanasova L."/>
            <person name="Karlsson M."/>
            <person name="Huettel B."/>
            <person name="Barry K.W."/>
            <person name="Haridas S."/>
            <person name="Chen C."/>
            <person name="Bauer D."/>
            <person name="Andreopoulos W."/>
            <person name="Pangilinan J."/>
            <person name="LaButti K."/>
            <person name="Riley R."/>
            <person name="Lipzen A."/>
            <person name="Clum A."/>
            <person name="Drula E."/>
            <person name="Henrissat B."/>
            <person name="Kohler A."/>
            <person name="Grigoriev I.V."/>
            <person name="Martin F.M."/>
            <person name="Hacquard S."/>
        </authorList>
    </citation>
    <scope>NUCLEOTIDE SEQUENCE</scope>
    <source>
        <strain evidence="6">MPI-CAGE-CH-0235</strain>
    </source>
</reference>
<comment type="subcellular location">
    <subcellularLocation>
        <location evidence="1">Nucleus</location>
    </subcellularLocation>
</comment>
<dbReference type="GO" id="GO:0003887">
    <property type="term" value="F:DNA-directed DNA polymerase activity"/>
    <property type="evidence" value="ECO:0007669"/>
    <property type="project" value="TreeGrafter"/>
</dbReference>
<keyword evidence="4" id="KW-0539">Nucleus</keyword>
<sequence length="430" mass="46007">MDEYKKYLADRLLSEEQPITYRLLSRALNIHVNTAKEVLYDFHKQQNSVQAGSIHATYIVYGTRSAGSASQAGDVEMAGSAADSEAEEVPCKTLTLVNEDNLKAVLSGYDEVTSIHIYSLAPHPSRDLALLSDVAQSVFAYTSKEDLMASSKTYGTISNPQVRRREPRNRRAIAAPPAAKSKSSTVAAATTPKSTPPTTVKKEGTKPASKPSAPASSLGKNAGKSGMSSVKRGVSGGIMQSFAKAATKPPPASKAEATAALSDDGEADDMDIEPSTKTAADGEAARKSLKDREAGLRRMMEEEEEAEDSEKENDEEDAADEAMEDAPEPDAIPEPEQKQEPEETQIVSSSGNGRRRGKRRVMKKERKLDDQGYMVTIQTQGWESFSEDEAPPPAKKATPSSTPSSSAGSKAKKPAGKGGQGSIMSFFAKK</sequence>
<dbReference type="PANTHER" id="PTHR17598">
    <property type="entry name" value="DNA POLYMERASE DELTA SUBUNIT 3"/>
    <property type="match status" value="1"/>
</dbReference>
<dbReference type="Proteomes" id="UP000813444">
    <property type="component" value="Unassembled WGS sequence"/>
</dbReference>
<dbReference type="GO" id="GO:1904161">
    <property type="term" value="P:DNA synthesis involved in UV-damage excision repair"/>
    <property type="evidence" value="ECO:0007669"/>
    <property type="project" value="TreeGrafter"/>
</dbReference>
<feature type="compositionally biased region" description="Polar residues" evidence="5">
    <location>
        <begin position="152"/>
        <end position="161"/>
    </location>
</feature>
<evidence type="ECO:0000256" key="3">
    <source>
        <dbReference type="ARBA" id="ARBA00022705"/>
    </source>
</evidence>
<dbReference type="OrthoDB" id="514823at2759"/>
<feature type="compositionally biased region" description="Low complexity" evidence="5">
    <location>
        <begin position="174"/>
        <end position="199"/>
    </location>
</feature>
<feature type="compositionally biased region" description="Acidic residues" evidence="5">
    <location>
        <begin position="301"/>
        <end position="333"/>
    </location>
</feature>
<accession>A0A8K0WVQ2</accession>